<dbReference type="SUPFAM" id="SSF53822">
    <property type="entry name" value="Periplasmic binding protein-like I"/>
    <property type="match status" value="1"/>
</dbReference>
<proteinExistence type="inferred from homology"/>
<reference evidence="7 8" key="1">
    <citation type="submission" date="2020-08" db="EMBL/GenBank/DDBJ databases">
        <title>Genomic Encyclopedia of Type Strains, Phase IV (KMG-IV): sequencing the most valuable type-strain genomes for metagenomic binning, comparative biology and taxonomic classification.</title>
        <authorList>
            <person name="Goeker M."/>
        </authorList>
    </citation>
    <scope>NUCLEOTIDE SEQUENCE [LARGE SCALE GENOMIC DNA]</scope>
    <source>
        <strain evidence="7 8">DSM 11099</strain>
    </source>
</reference>
<dbReference type="Gene3D" id="3.40.50.2300">
    <property type="match status" value="2"/>
</dbReference>
<feature type="chain" id="PRO_5030965189" evidence="5">
    <location>
        <begin position="24"/>
        <end position="366"/>
    </location>
</feature>
<gene>
    <name evidence="7" type="ORF">HNR59_001279</name>
</gene>
<feature type="domain" description="Leucine-binding protein" evidence="6">
    <location>
        <begin position="28"/>
        <end position="359"/>
    </location>
</feature>
<accession>A0A7W9S116</accession>
<comment type="similarity">
    <text evidence="1">Belongs to the leucine-binding protein family.</text>
</comment>
<comment type="caution">
    <text evidence="7">The sequence shown here is derived from an EMBL/GenBank/DDBJ whole genome shotgun (WGS) entry which is preliminary data.</text>
</comment>
<dbReference type="InterPro" id="IPR000709">
    <property type="entry name" value="Leu_Ile_Val-bd"/>
</dbReference>
<evidence type="ECO:0000313" key="8">
    <source>
        <dbReference type="Proteomes" id="UP000533306"/>
    </source>
</evidence>
<keyword evidence="4" id="KW-0029">Amino-acid transport</keyword>
<evidence type="ECO:0000256" key="2">
    <source>
        <dbReference type="ARBA" id="ARBA00022448"/>
    </source>
</evidence>
<evidence type="ECO:0000313" key="7">
    <source>
        <dbReference type="EMBL" id="MBB6011934.1"/>
    </source>
</evidence>
<evidence type="ECO:0000259" key="6">
    <source>
        <dbReference type="Pfam" id="PF13458"/>
    </source>
</evidence>
<name>A0A7W9S116_9HYPH</name>
<dbReference type="EMBL" id="JACHEU010000001">
    <property type="protein sequence ID" value="MBB6011934.1"/>
    <property type="molecule type" value="Genomic_DNA"/>
</dbReference>
<dbReference type="InterPro" id="IPR028081">
    <property type="entry name" value="Leu-bd"/>
</dbReference>
<dbReference type="AlphaFoldDB" id="A0A7W9S116"/>
<protein>
    <submittedName>
        <fullName evidence="7">Branched-chain amino acid transport system substrate-binding protein</fullName>
    </submittedName>
</protein>
<dbReference type="GO" id="GO:0006865">
    <property type="term" value="P:amino acid transport"/>
    <property type="evidence" value="ECO:0007669"/>
    <property type="project" value="UniProtKB-KW"/>
</dbReference>
<keyword evidence="3 5" id="KW-0732">Signal</keyword>
<evidence type="ECO:0000256" key="3">
    <source>
        <dbReference type="ARBA" id="ARBA00022729"/>
    </source>
</evidence>
<evidence type="ECO:0000256" key="1">
    <source>
        <dbReference type="ARBA" id="ARBA00010062"/>
    </source>
</evidence>
<feature type="signal peptide" evidence="5">
    <location>
        <begin position="1"/>
        <end position="23"/>
    </location>
</feature>
<dbReference type="PANTHER" id="PTHR47151">
    <property type="entry name" value="LEU/ILE/VAL-BINDING ABC TRANSPORTER SUBUNIT"/>
    <property type="match status" value="1"/>
</dbReference>
<keyword evidence="8" id="KW-1185">Reference proteome</keyword>
<dbReference type="RefSeq" id="WP_183827519.1">
    <property type="nucleotide sequence ID" value="NZ_JACHEU010000001.1"/>
</dbReference>
<dbReference type="InterPro" id="IPR028082">
    <property type="entry name" value="Peripla_BP_I"/>
</dbReference>
<evidence type="ECO:0000256" key="5">
    <source>
        <dbReference type="SAM" id="SignalP"/>
    </source>
</evidence>
<dbReference type="Proteomes" id="UP000533306">
    <property type="component" value="Unassembled WGS sequence"/>
</dbReference>
<dbReference type="CDD" id="cd06342">
    <property type="entry name" value="PBP1_ABC_LIVBP-like"/>
    <property type="match status" value="1"/>
</dbReference>
<keyword evidence="2" id="KW-0813">Transport</keyword>
<dbReference type="Pfam" id="PF13458">
    <property type="entry name" value="Peripla_BP_6"/>
    <property type="match status" value="1"/>
</dbReference>
<dbReference type="PANTHER" id="PTHR47151:SF2">
    <property type="entry name" value="AMINO ACID BINDING PROTEIN"/>
    <property type="match status" value="1"/>
</dbReference>
<organism evidence="7 8">
    <name type="scientific">Aquamicrobium lusatiense</name>
    <dbReference type="NCBI Taxonomy" id="89772"/>
    <lineage>
        <taxon>Bacteria</taxon>
        <taxon>Pseudomonadati</taxon>
        <taxon>Pseudomonadota</taxon>
        <taxon>Alphaproteobacteria</taxon>
        <taxon>Hyphomicrobiales</taxon>
        <taxon>Phyllobacteriaceae</taxon>
        <taxon>Aquamicrobium</taxon>
    </lineage>
</organism>
<sequence>MSWLLRAAALAAGLGLCAPVAQADTRLVVVGPMSGQFANYWPQVESAGKAAAAEVNENGGIMGERLVVDFADDACDPRQAVSVANRNVQQGYTAVIGHFCSGSSLAASDVYDEEGVLMISGASVNSALTDRGMAHVFRTVGRDDQQGEVAAAAILAEGKDRKVALVHDKSAFGKGLVDQTKTYLAQGGLAPSFEDSITAGENDYSALVTRIVTHGADVIYFGGYHREGGLLIRQAREAGFTGTFISGDGIKAQEFATIAGAAADGVLLTFFPDARENREAAPALERLTAMGSSGDGFTLYIYAAIQAYANAANAAGSTDTEAVAKQLRAVTVPTVVGDLRFNEKGDVDRNLYRLYKWQGGSITVVD</sequence>
<dbReference type="PRINTS" id="PR00337">
    <property type="entry name" value="LEUILEVALBP"/>
</dbReference>
<evidence type="ECO:0000256" key="4">
    <source>
        <dbReference type="ARBA" id="ARBA00022970"/>
    </source>
</evidence>